<evidence type="ECO:0000313" key="1">
    <source>
        <dbReference type="EMBL" id="MDO9713247.1"/>
    </source>
</evidence>
<dbReference type="EMBL" id="JAUTWS010000078">
    <property type="protein sequence ID" value="MDO9713247.1"/>
    <property type="molecule type" value="Genomic_DNA"/>
</dbReference>
<dbReference type="RefSeq" id="WP_305108106.1">
    <property type="nucleotide sequence ID" value="NZ_JAUTWS010000078.1"/>
</dbReference>
<organism evidence="1 2">
    <name type="scientific">Paracraurococcus lichenis</name>
    <dbReference type="NCBI Taxonomy" id="3064888"/>
    <lineage>
        <taxon>Bacteria</taxon>
        <taxon>Pseudomonadati</taxon>
        <taxon>Pseudomonadota</taxon>
        <taxon>Alphaproteobacteria</taxon>
        <taxon>Acetobacterales</taxon>
        <taxon>Roseomonadaceae</taxon>
        <taxon>Paracraurococcus</taxon>
    </lineage>
</organism>
<keyword evidence="2" id="KW-1185">Reference proteome</keyword>
<sequence>MSSLLRVPTIAILTTGTGPETLRLLVSNTPCHGVRLHFITKALAVWRLDAVVDRFLVRLRNDAGRIGLPTAGTCSFAALPAMSFSARQERHGRTDWGSTLLLGAGVGADSAAAVVGGVGNDSSHSQRAHRRGAYGSYGLSGYGAPTIGRGFNW</sequence>
<gene>
    <name evidence="1" type="ORF">Q7A36_33275</name>
</gene>
<evidence type="ECO:0000313" key="2">
    <source>
        <dbReference type="Proteomes" id="UP001243009"/>
    </source>
</evidence>
<reference evidence="1 2" key="1">
    <citation type="submission" date="2023-08" db="EMBL/GenBank/DDBJ databases">
        <title>The draft genome sequence of Paracraurococcus sp. LOR1-02.</title>
        <authorList>
            <person name="Kingkaew E."/>
            <person name="Tanasupawat S."/>
        </authorList>
    </citation>
    <scope>NUCLEOTIDE SEQUENCE [LARGE SCALE GENOMIC DNA]</scope>
    <source>
        <strain evidence="1 2">LOR1-02</strain>
    </source>
</reference>
<name>A0ABT9EAU0_9PROT</name>
<comment type="caution">
    <text evidence="1">The sequence shown here is derived from an EMBL/GenBank/DDBJ whole genome shotgun (WGS) entry which is preliminary data.</text>
</comment>
<dbReference type="Proteomes" id="UP001243009">
    <property type="component" value="Unassembled WGS sequence"/>
</dbReference>
<protein>
    <submittedName>
        <fullName evidence="1">Uncharacterized protein</fullName>
    </submittedName>
</protein>
<accession>A0ABT9EAU0</accession>
<proteinExistence type="predicted"/>